<dbReference type="AlphaFoldDB" id="A0AAF3F849"/>
<evidence type="ECO:0000313" key="3">
    <source>
        <dbReference type="WBParaSite" id="MBELARI_LOCUS3068"/>
    </source>
</evidence>
<evidence type="ECO:0000313" key="4">
    <source>
        <dbReference type="WBParaSite" id="MBELARI_LOCUS3070"/>
    </source>
</evidence>
<dbReference type="WBParaSite" id="MBELARI_LOCUS3070">
    <property type="protein sequence ID" value="MBELARI_LOCUS3070"/>
    <property type="gene ID" value="MBELARI_LOCUS3070"/>
</dbReference>
<organism evidence="1 4">
    <name type="scientific">Mesorhabditis belari</name>
    <dbReference type="NCBI Taxonomy" id="2138241"/>
    <lineage>
        <taxon>Eukaryota</taxon>
        <taxon>Metazoa</taxon>
        <taxon>Ecdysozoa</taxon>
        <taxon>Nematoda</taxon>
        <taxon>Chromadorea</taxon>
        <taxon>Rhabditida</taxon>
        <taxon>Rhabditina</taxon>
        <taxon>Rhabditomorpha</taxon>
        <taxon>Rhabditoidea</taxon>
        <taxon>Rhabditidae</taxon>
        <taxon>Mesorhabditinae</taxon>
        <taxon>Mesorhabditis</taxon>
    </lineage>
</organism>
<name>A0AAF3F849_9BILA</name>
<sequence length="84" mass="9601">MKTVVGQVHTHVEDIFRLTDKGILDEKISFACRKGEVIKRIFVIFVGGLIVDKSSYIAAIIHGIELLKELFETQKYRNREILAV</sequence>
<accession>A0AAF3F849</accession>
<dbReference type="Proteomes" id="UP000887575">
    <property type="component" value="Unassembled WGS sequence"/>
</dbReference>
<protein>
    <submittedName>
        <fullName evidence="2 3">Uncharacterized protein</fullName>
    </submittedName>
</protein>
<proteinExistence type="predicted"/>
<keyword evidence="1" id="KW-1185">Reference proteome</keyword>
<reference evidence="2 3" key="1">
    <citation type="submission" date="2024-02" db="UniProtKB">
        <authorList>
            <consortium name="WormBaseParasite"/>
        </authorList>
    </citation>
    <scope>IDENTIFICATION</scope>
</reference>
<dbReference type="WBParaSite" id="MBELARI_LOCUS3068">
    <property type="protein sequence ID" value="MBELARI_LOCUS3068"/>
    <property type="gene ID" value="MBELARI_LOCUS3068"/>
</dbReference>
<dbReference type="WBParaSite" id="MBELARI_LOCUS13746">
    <property type="protein sequence ID" value="MBELARI_LOCUS13746"/>
    <property type="gene ID" value="MBELARI_LOCUS13746"/>
</dbReference>
<evidence type="ECO:0000313" key="2">
    <source>
        <dbReference type="WBParaSite" id="MBELARI_LOCUS13746"/>
    </source>
</evidence>
<evidence type="ECO:0000313" key="1">
    <source>
        <dbReference type="Proteomes" id="UP000887575"/>
    </source>
</evidence>